<dbReference type="OrthoDB" id="286202at2"/>
<feature type="domain" description="SsuA/THI5-like" evidence="5">
    <location>
        <begin position="61"/>
        <end position="249"/>
    </location>
</feature>
<dbReference type="Gene3D" id="3.40.190.10">
    <property type="entry name" value="Periplasmic binding protein-like II"/>
    <property type="match status" value="2"/>
</dbReference>
<protein>
    <submittedName>
        <fullName evidence="6">Aliphatic sulfonates family ABC transporter periplasmic ligand-binding protein</fullName>
    </submittedName>
</protein>
<dbReference type="Pfam" id="PF09084">
    <property type="entry name" value="NMT1"/>
    <property type="match status" value="1"/>
</dbReference>
<dbReference type="InterPro" id="IPR015168">
    <property type="entry name" value="SsuA/THI5"/>
</dbReference>
<dbReference type="GO" id="GO:0042597">
    <property type="term" value="C:periplasmic space"/>
    <property type="evidence" value="ECO:0007669"/>
    <property type="project" value="UniProtKB-SubCell"/>
</dbReference>
<evidence type="ECO:0000256" key="1">
    <source>
        <dbReference type="ARBA" id="ARBA00004418"/>
    </source>
</evidence>
<keyword evidence="7" id="KW-1185">Reference proteome</keyword>
<gene>
    <name evidence="6" type="ORF">VTAP4600_A3205</name>
</gene>
<reference evidence="6 7" key="1">
    <citation type="submission" date="2017-10" db="EMBL/GenBank/DDBJ databases">
        <authorList>
            <person name="Banno H."/>
            <person name="Chua N.-H."/>
        </authorList>
    </citation>
    <scope>NUCLEOTIDE SEQUENCE [LARGE SCALE GENOMIC DNA]</scope>
    <source>
        <strain evidence="6">Vibrio tapetis CECT4600</strain>
    </source>
</reference>
<evidence type="ECO:0000313" key="6">
    <source>
        <dbReference type="EMBL" id="SON51171.1"/>
    </source>
</evidence>
<proteinExistence type="inferred from homology"/>
<dbReference type="SUPFAM" id="SSF53850">
    <property type="entry name" value="Periplasmic binding protein-like II"/>
    <property type="match status" value="1"/>
</dbReference>
<organism evidence="6 7">
    <name type="scientific">Vibrio tapetis subsp. tapetis</name>
    <dbReference type="NCBI Taxonomy" id="1671868"/>
    <lineage>
        <taxon>Bacteria</taxon>
        <taxon>Pseudomonadati</taxon>
        <taxon>Pseudomonadota</taxon>
        <taxon>Gammaproteobacteria</taxon>
        <taxon>Vibrionales</taxon>
        <taxon>Vibrionaceae</taxon>
        <taxon>Vibrio</taxon>
    </lineage>
</organism>
<comment type="subcellular location">
    <subcellularLocation>
        <location evidence="1">Periplasm</location>
    </subcellularLocation>
</comment>
<dbReference type="PANTHER" id="PTHR30024">
    <property type="entry name" value="ALIPHATIC SULFONATES-BINDING PROTEIN-RELATED"/>
    <property type="match status" value="1"/>
</dbReference>
<evidence type="ECO:0000256" key="4">
    <source>
        <dbReference type="SAM" id="SignalP"/>
    </source>
</evidence>
<dbReference type="Proteomes" id="UP000235828">
    <property type="component" value="Chromosome A"/>
</dbReference>
<evidence type="ECO:0000259" key="5">
    <source>
        <dbReference type="Pfam" id="PF09084"/>
    </source>
</evidence>
<accession>A0A2N8ZGX6</accession>
<dbReference type="PANTHER" id="PTHR30024:SF47">
    <property type="entry name" value="TAURINE-BINDING PERIPLASMIC PROTEIN"/>
    <property type="match status" value="1"/>
</dbReference>
<dbReference type="CDD" id="cd01008">
    <property type="entry name" value="PBP2_NrtA_SsuA_CpmA_like"/>
    <property type="match status" value="1"/>
</dbReference>
<keyword evidence="3 4" id="KW-0732">Signal</keyword>
<feature type="signal peptide" evidence="4">
    <location>
        <begin position="1"/>
        <end position="23"/>
    </location>
</feature>
<evidence type="ECO:0000313" key="7">
    <source>
        <dbReference type="Proteomes" id="UP000235828"/>
    </source>
</evidence>
<name>A0A2N8ZGX6_9VIBR</name>
<dbReference type="EMBL" id="LT960611">
    <property type="protein sequence ID" value="SON51171.1"/>
    <property type="molecule type" value="Genomic_DNA"/>
</dbReference>
<evidence type="ECO:0000256" key="2">
    <source>
        <dbReference type="ARBA" id="ARBA00010742"/>
    </source>
</evidence>
<dbReference type="AlphaFoldDB" id="A0A2N8ZGX6"/>
<dbReference type="KEGG" id="vta:A3205"/>
<feature type="chain" id="PRO_5014835040" evidence="4">
    <location>
        <begin position="24"/>
        <end position="318"/>
    </location>
</feature>
<dbReference type="RefSeq" id="WP_102523541.1">
    <property type="nucleotide sequence ID" value="NZ_LT960611.1"/>
</dbReference>
<sequence>MKTWLSLACTMIATLTFSNLSLATQQTVNVTYVPTPFNLQLMVMRDQGMLDDALAKHDAKVEWHKISSGVHQAKAMASGSVDIASVMNTNSLLMAATEGNNLKVIANVARPANVFALVARPGFTGDITSLQNKAIAGAKGTVVQQMLIAQLQNNGMQQKDVKFINMGTPKAFNALMAGSVDPALLTSSFILKAQQAGATILATAEGHISPILVSTTTETFAKQHPELVEAFILAQRQAMAFIQQKPEAALAIGAKEHGISTEQAKLLCQWSALTTDIEPQDLKALYADADFLIENNLMRTGLNVSELITPTSATQLVL</sequence>
<comment type="similarity">
    <text evidence="2">Belongs to the bacterial solute-binding protein SsuA/TauA family.</text>
</comment>
<evidence type="ECO:0000256" key="3">
    <source>
        <dbReference type="ARBA" id="ARBA00022729"/>
    </source>
</evidence>